<proteinExistence type="predicted"/>
<keyword evidence="1" id="KW-0597">Phosphoprotein</keyword>
<dbReference type="RefSeq" id="WP_200592746.1">
    <property type="nucleotide sequence ID" value="NZ_JAEPBG010000006.1"/>
</dbReference>
<dbReference type="Proteomes" id="UP000622890">
    <property type="component" value="Unassembled WGS sequence"/>
</dbReference>
<evidence type="ECO:0000313" key="4">
    <source>
        <dbReference type="Proteomes" id="UP000622890"/>
    </source>
</evidence>
<sequence>MPHHLLLIEDDETAAYVTQRRLIHCGFTMDLHVVSDGKEALDYLACAGRYTGRQTGNPALIVLDLKLPDVDGFEVLKYIRSAPALFDIPVFILSASRTEEDIYRSTLLGISKYLVKPLAMSEFTPAVDKVLNPGAGDATESPRR</sequence>
<dbReference type="EMBL" id="JAEPBG010000006">
    <property type="protein sequence ID" value="MBK4735868.1"/>
    <property type="molecule type" value="Genomic_DNA"/>
</dbReference>
<comment type="caution">
    <text evidence="3">The sequence shown here is derived from an EMBL/GenBank/DDBJ whole genome shotgun (WGS) entry which is preliminary data.</text>
</comment>
<evidence type="ECO:0000256" key="1">
    <source>
        <dbReference type="PROSITE-ProRule" id="PRU00169"/>
    </source>
</evidence>
<dbReference type="InterPro" id="IPR011006">
    <property type="entry name" value="CheY-like_superfamily"/>
</dbReference>
<keyword evidence="4" id="KW-1185">Reference proteome</keyword>
<dbReference type="Gene3D" id="3.40.50.2300">
    <property type="match status" value="1"/>
</dbReference>
<accession>A0A934W7Q2</accession>
<organism evidence="3 4">
    <name type="scientific">Noviherbaspirillum pedocola</name>
    <dbReference type="NCBI Taxonomy" id="2801341"/>
    <lineage>
        <taxon>Bacteria</taxon>
        <taxon>Pseudomonadati</taxon>
        <taxon>Pseudomonadota</taxon>
        <taxon>Betaproteobacteria</taxon>
        <taxon>Burkholderiales</taxon>
        <taxon>Oxalobacteraceae</taxon>
        <taxon>Noviherbaspirillum</taxon>
    </lineage>
</organism>
<feature type="modified residue" description="4-aspartylphosphate" evidence="1">
    <location>
        <position position="64"/>
    </location>
</feature>
<evidence type="ECO:0000313" key="3">
    <source>
        <dbReference type="EMBL" id="MBK4735868.1"/>
    </source>
</evidence>
<dbReference type="SMART" id="SM00448">
    <property type="entry name" value="REC"/>
    <property type="match status" value="1"/>
</dbReference>
<dbReference type="InterPro" id="IPR001789">
    <property type="entry name" value="Sig_transdc_resp-reg_receiver"/>
</dbReference>
<gene>
    <name evidence="3" type="ORF">JJB74_14710</name>
</gene>
<protein>
    <submittedName>
        <fullName evidence="3">Response regulator</fullName>
    </submittedName>
</protein>
<dbReference type="PANTHER" id="PTHR44520:SF1">
    <property type="entry name" value="TWO-COMPONENT SYSTEM REGULATORY PROTEIN"/>
    <property type="match status" value="1"/>
</dbReference>
<name>A0A934W7Q2_9BURK</name>
<dbReference type="PROSITE" id="PS50110">
    <property type="entry name" value="RESPONSE_REGULATORY"/>
    <property type="match status" value="1"/>
</dbReference>
<dbReference type="SUPFAM" id="SSF52172">
    <property type="entry name" value="CheY-like"/>
    <property type="match status" value="1"/>
</dbReference>
<dbReference type="InterPro" id="IPR052893">
    <property type="entry name" value="TCS_response_regulator"/>
</dbReference>
<dbReference type="Pfam" id="PF00072">
    <property type="entry name" value="Response_reg"/>
    <property type="match status" value="1"/>
</dbReference>
<dbReference type="GO" id="GO:0000160">
    <property type="term" value="P:phosphorelay signal transduction system"/>
    <property type="evidence" value="ECO:0007669"/>
    <property type="project" value="InterPro"/>
</dbReference>
<dbReference type="AlphaFoldDB" id="A0A934W7Q2"/>
<dbReference type="PANTHER" id="PTHR44520">
    <property type="entry name" value="RESPONSE REGULATOR RCP1-RELATED"/>
    <property type="match status" value="1"/>
</dbReference>
<reference evidence="3" key="1">
    <citation type="submission" date="2021-01" db="EMBL/GenBank/DDBJ databases">
        <title>Genome sequence of strain Noviherbaspirillum sp. DKR-6.</title>
        <authorList>
            <person name="Chaudhary D.K."/>
        </authorList>
    </citation>
    <scope>NUCLEOTIDE SEQUENCE</scope>
    <source>
        <strain evidence="3">DKR-6</strain>
    </source>
</reference>
<dbReference type="CDD" id="cd17557">
    <property type="entry name" value="REC_Rcp-like"/>
    <property type="match status" value="1"/>
</dbReference>
<evidence type="ECO:0000259" key="2">
    <source>
        <dbReference type="PROSITE" id="PS50110"/>
    </source>
</evidence>
<feature type="domain" description="Response regulatory" evidence="2">
    <location>
        <begin position="4"/>
        <end position="131"/>
    </location>
</feature>